<dbReference type="Proteomes" id="UP000635477">
    <property type="component" value="Unassembled WGS sequence"/>
</dbReference>
<dbReference type="EMBL" id="JABEYC010000372">
    <property type="protein sequence ID" value="KAF4978388.1"/>
    <property type="molecule type" value="Genomic_DNA"/>
</dbReference>
<organism evidence="5 6">
    <name type="scientific">Fusarium zealandicum</name>
    <dbReference type="NCBI Taxonomy" id="1053134"/>
    <lineage>
        <taxon>Eukaryota</taxon>
        <taxon>Fungi</taxon>
        <taxon>Dikarya</taxon>
        <taxon>Ascomycota</taxon>
        <taxon>Pezizomycotina</taxon>
        <taxon>Sordariomycetes</taxon>
        <taxon>Hypocreomycetidae</taxon>
        <taxon>Hypocreales</taxon>
        <taxon>Nectriaceae</taxon>
        <taxon>Fusarium</taxon>
        <taxon>Fusarium staphyleae species complex</taxon>
    </lineage>
</organism>
<dbReference type="GO" id="GO:0005634">
    <property type="term" value="C:nucleus"/>
    <property type="evidence" value="ECO:0007669"/>
    <property type="project" value="TreeGrafter"/>
</dbReference>
<evidence type="ECO:0000313" key="6">
    <source>
        <dbReference type="Proteomes" id="UP000635477"/>
    </source>
</evidence>
<dbReference type="GO" id="GO:0008270">
    <property type="term" value="F:zinc ion binding"/>
    <property type="evidence" value="ECO:0007669"/>
    <property type="project" value="UniProtKB-KW"/>
</dbReference>
<evidence type="ECO:0000259" key="4">
    <source>
        <dbReference type="PROSITE" id="PS50280"/>
    </source>
</evidence>
<evidence type="ECO:0000256" key="1">
    <source>
        <dbReference type="ARBA" id="ARBA00022723"/>
    </source>
</evidence>
<dbReference type="Pfam" id="PF00856">
    <property type="entry name" value="SET"/>
    <property type="match status" value="1"/>
</dbReference>
<dbReference type="PROSITE" id="PS01360">
    <property type="entry name" value="ZF_MYND_1"/>
    <property type="match status" value="1"/>
</dbReference>
<proteinExistence type="predicted"/>
<sequence length="659" mass="73010">MDPAARNEQLLDRRSQLTEGLASLPYDLILYLERAVVHSDLGYPDLAAGDAYRALLLADEVLNEGFEYHEQALESLQMHTAVPLPDVLAHGNLPEDELQVPEDDSETSDELVRRLATLATVRAYQILSLGLLLCGSLGSAASFCQRGLKLSPSNRELLDTKSNITTVARRRLRRDDVDIDSHNLPDQGLVRREVYPWNEHEPDRFSPGSLADLNEHLGQMAPKCAVEVATLPILLEGASNTDDYEIIPTCKQLGVFAKEDIAPGEVVLREFSLLTANNRLKDSICDACSSELPPLGGENEPVSCSECYDTVFCTQYCHDQAMERYHPAVCEKDVDAIAKDPDAFEADETLYLLLLSRIIAIATHEEISPLDVREVKYIWGDFVPTRTNDINVCPNAGPPPEWTLPFSFKYNIETPLHVLEKMDVDIYATLADYDLWVLNTLYAKFRGTASARKNPRDGRPDVAAVHPYWCLANHDCDPNVTWEWGGRMVLEARRERVLDGRPGGIKRGEEILNHYCDVNLPVQQRREWARGSLGGWCMCFETLPRMLRQWSRPNNLPPSSPNALRPPILAITAGEASPLPDIPPPTNTSADTLNALVGAHRGGRLLLRILPLALPLALHLHLALQKRLGRPPTGPGLVLALRAALVLGVALGCGAEFRG</sequence>
<dbReference type="PANTHER" id="PTHR12197">
    <property type="entry name" value="HISTONE-LYSINE N-METHYLTRANSFERASE SMYD"/>
    <property type="match status" value="1"/>
</dbReference>
<reference evidence="5" key="1">
    <citation type="journal article" date="2020" name="BMC Genomics">
        <title>Correction to: Identification and distribution of gene clusters required for synthesis of sphingolipid metabolism inhibitors in diverse species of the filamentous fungus Fusarium.</title>
        <authorList>
            <person name="Kim H.S."/>
            <person name="Lohmar J.M."/>
            <person name="Busman M."/>
            <person name="Brown D.W."/>
            <person name="Naumann T.A."/>
            <person name="Divon H.H."/>
            <person name="Lysoe E."/>
            <person name="Uhlig S."/>
            <person name="Proctor R.H."/>
        </authorList>
    </citation>
    <scope>NUCLEOTIDE SEQUENCE</scope>
    <source>
        <strain evidence="5">NRRL 22465</strain>
    </source>
</reference>
<keyword evidence="1" id="KW-0479">Metal-binding</keyword>
<dbReference type="InterPro" id="IPR002893">
    <property type="entry name" value="Znf_MYND"/>
</dbReference>
<keyword evidence="3" id="KW-0862">Zinc</keyword>
<dbReference type="Gene3D" id="2.170.270.10">
    <property type="entry name" value="SET domain"/>
    <property type="match status" value="1"/>
</dbReference>
<evidence type="ECO:0000256" key="3">
    <source>
        <dbReference type="ARBA" id="ARBA00022833"/>
    </source>
</evidence>
<feature type="domain" description="SET" evidence="4">
    <location>
        <begin position="224"/>
        <end position="516"/>
    </location>
</feature>
<dbReference type="InterPro" id="IPR050869">
    <property type="entry name" value="H3K4_H4K5_MeTrfase"/>
</dbReference>
<comment type="caution">
    <text evidence="5">The sequence shown here is derived from an EMBL/GenBank/DDBJ whole genome shotgun (WGS) entry which is preliminary data.</text>
</comment>
<dbReference type="SUPFAM" id="SSF82199">
    <property type="entry name" value="SET domain"/>
    <property type="match status" value="1"/>
</dbReference>
<evidence type="ECO:0000313" key="5">
    <source>
        <dbReference type="EMBL" id="KAF4978388.1"/>
    </source>
</evidence>
<name>A0A8H4XK23_9HYPO</name>
<keyword evidence="2" id="KW-0863">Zinc-finger</keyword>
<reference evidence="5" key="2">
    <citation type="submission" date="2020-05" db="EMBL/GenBank/DDBJ databases">
        <authorList>
            <person name="Kim H.-S."/>
            <person name="Proctor R.H."/>
            <person name="Brown D.W."/>
        </authorList>
    </citation>
    <scope>NUCLEOTIDE SEQUENCE</scope>
    <source>
        <strain evidence="5">NRRL 22465</strain>
    </source>
</reference>
<accession>A0A8H4XK23</accession>
<dbReference type="AlphaFoldDB" id="A0A8H4XK23"/>
<dbReference type="InterPro" id="IPR001214">
    <property type="entry name" value="SET_dom"/>
</dbReference>
<evidence type="ECO:0000256" key="2">
    <source>
        <dbReference type="ARBA" id="ARBA00022771"/>
    </source>
</evidence>
<dbReference type="PROSITE" id="PS50280">
    <property type="entry name" value="SET"/>
    <property type="match status" value="1"/>
</dbReference>
<dbReference type="InterPro" id="IPR046341">
    <property type="entry name" value="SET_dom_sf"/>
</dbReference>
<gene>
    <name evidence="5" type="ORF">FZEAL_5206</name>
</gene>
<feature type="non-terminal residue" evidence="5">
    <location>
        <position position="1"/>
    </location>
</feature>
<dbReference type="OrthoDB" id="438641at2759"/>
<dbReference type="PANTHER" id="PTHR12197:SF273">
    <property type="entry name" value="MYND-TYPE ZINC FINGER PROTEIN SAMB"/>
    <property type="match status" value="1"/>
</dbReference>
<protein>
    <recommendedName>
        <fullName evidence="4">SET domain-containing protein</fullName>
    </recommendedName>
</protein>
<keyword evidence="6" id="KW-1185">Reference proteome</keyword>